<dbReference type="GO" id="GO:0009425">
    <property type="term" value="C:bacterial-type flagellum basal body"/>
    <property type="evidence" value="ECO:0007669"/>
    <property type="project" value="UniProtKB-SubCell"/>
</dbReference>
<keyword evidence="7 10" id="KW-0472">Membrane</keyword>
<protein>
    <recommendedName>
        <fullName evidence="3 9">Flagellar biosynthetic protein FliR</fullName>
    </recommendedName>
</protein>
<dbReference type="OMA" id="APQFNIF"/>
<comment type="subcellular location">
    <subcellularLocation>
        <location evidence="10">Cell membrane</location>
        <topology evidence="10">Multi-pass membrane protein</topology>
    </subcellularLocation>
    <subcellularLocation>
        <location evidence="10">Bacterial flagellum basal body</location>
    </subcellularLocation>
</comment>
<keyword evidence="5 10" id="KW-0812">Transmembrane</keyword>
<dbReference type="GO" id="GO:0005886">
    <property type="term" value="C:plasma membrane"/>
    <property type="evidence" value="ECO:0007669"/>
    <property type="project" value="UniProtKB-SubCell"/>
</dbReference>
<organism evidence="11 12">
    <name type="scientific">Legionella pneumophila</name>
    <dbReference type="NCBI Taxonomy" id="446"/>
    <lineage>
        <taxon>Bacteria</taxon>
        <taxon>Pseudomonadati</taxon>
        <taxon>Pseudomonadota</taxon>
        <taxon>Gammaproteobacteria</taxon>
        <taxon>Legionellales</taxon>
        <taxon>Legionellaceae</taxon>
        <taxon>Legionella</taxon>
    </lineage>
</organism>
<feature type="transmembrane region" description="Helical" evidence="10">
    <location>
        <begin position="183"/>
        <end position="205"/>
    </location>
</feature>
<dbReference type="AlphaFoldDB" id="A0A129XS73"/>
<feature type="transmembrane region" description="Helical" evidence="10">
    <location>
        <begin position="15"/>
        <end position="32"/>
    </location>
</feature>
<keyword evidence="6 10" id="KW-1133">Transmembrane helix</keyword>
<accession>A0A129XS73</accession>
<dbReference type="Proteomes" id="UP000866496">
    <property type="component" value="Unassembled WGS sequence"/>
</dbReference>
<keyword evidence="4 10" id="KW-1003">Cell membrane</keyword>
<evidence type="ECO:0000256" key="2">
    <source>
        <dbReference type="ARBA" id="ARBA00009772"/>
    </source>
</evidence>
<dbReference type="NCBIfam" id="TIGR01400">
    <property type="entry name" value="fliR"/>
    <property type="match status" value="1"/>
</dbReference>
<dbReference type="PRINTS" id="PR00953">
    <property type="entry name" value="TYPE3IMRPROT"/>
</dbReference>
<dbReference type="EMBL" id="DACWHX010000008">
    <property type="protein sequence ID" value="HAU1880186.1"/>
    <property type="molecule type" value="Genomic_DNA"/>
</dbReference>
<feature type="transmembrane region" description="Helical" evidence="10">
    <location>
        <begin position="69"/>
        <end position="88"/>
    </location>
</feature>
<evidence type="ECO:0000256" key="5">
    <source>
        <dbReference type="ARBA" id="ARBA00022692"/>
    </source>
</evidence>
<keyword evidence="8 10" id="KW-0975">Bacterial flagellum</keyword>
<evidence type="ECO:0000256" key="4">
    <source>
        <dbReference type="ARBA" id="ARBA00022475"/>
    </source>
</evidence>
<feature type="transmembrane region" description="Helical" evidence="10">
    <location>
        <begin position="126"/>
        <end position="147"/>
    </location>
</feature>
<comment type="function">
    <text evidence="1 10">Role in flagellar biosynthesis.</text>
</comment>
<keyword evidence="11" id="KW-0966">Cell projection</keyword>
<evidence type="ECO:0000313" key="11">
    <source>
        <dbReference type="EMBL" id="HAU1880186.1"/>
    </source>
</evidence>
<evidence type="ECO:0000256" key="8">
    <source>
        <dbReference type="ARBA" id="ARBA00023143"/>
    </source>
</evidence>
<keyword evidence="11" id="KW-0282">Flagellum</keyword>
<evidence type="ECO:0000256" key="9">
    <source>
        <dbReference type="NCBIfam" id="TIGR01400"/>
    </source>
</evidence>
<sequence length="256" mass="28269">MNLDYQTMIRLMSQFIWPMVRIGGLMLTVPVLSSALLPARIKILFVFTLSCVCFTYVPHNLSFENFNGLYLVYLVQELLLGLLMGFVLQIVFQVFILGGQIISMQAGLGFAVMVDPTSNASVPLISQLYLMVTTLIFLALNGHLAILETLIESFRIMPIGKSSLDPSVVWSTIMFSGWMFKEAVLISIPAILSLLIVSLSFGVMARVAPQLNLFSLGFPITLLMGFVIIKIGLPTVGTEMVESIKHGIQFITGILR</sequence>
<evidence type="ECO:0000256" key="7">
    <source>
        <dbReference type="ARBA" id="ARBA00023136"/>
    </source>
</evidence>
<dbReference type="PANTHER" id="PTHR30065:SF8">
    <property type="entry name" value="FLAGELLAR BIOSYNTHETIC PROTEIN FLIR"/>
    <property type="match status" value="1"/>
</dbReference>
<reference evidence="11" key="2">
    <citation type="submission" date="2019-10" db="EMBL/GenBank/DDBJ databases">
        <authorList>
            <consortium name="NCBI Pathogen Detection Project"/>
        </authorList>
    </citation>
    <scope>NUCLEOTIDE SEQUENCE</scope>
    <source>
        <strain evidence="11">AZ00058701</strain>
    </source>
</reference>
<evidence type="ECO:0000256" key="6">
    <source>
        <dbReference type="ARBA" id="ARBA00022989"/>
    </source>
</evidence>
<evidence type="ECO:0000256" key="1">
    <source>
        <dbReference type="ARBA" id="ARBA00002578"/>
    </source>
</evidence>
<feature type="transmembrane region" description="Helical" evidence="10">
    <location>
        <begin position="95"/>
        <end position="114"/>
    </location>
</feature>
<dbReference type="InterPro" id="IPR002010">
    <property type="entry name" value="T3SS_IM_R"/>
</dbReference>
<feature type="transmembrane region" description="Helical" evidence="10">
    <location>
        <begin position="211"/>
        <end position="233"/>
    </location>
</feature>
<dbReference type="PANTHER" id="PTHR30065">
    <property type="entry name" value="FLAGELLAR BIOSYNTHETIC PROTEIN FLIR"/>
    <property type="match status" value="1"/>
</dbReference>
<proteinExistence type="inferred from homology"/>
<evidence type="ECO:0000256" key="10">
    <source>
        <dbReference type="RuleBase" id="RU362071"/>
    </source>
</evidence>
<dbReference type="GO" id="GO:0044780">
    <property type="term" value="P:bacterial-type flagellum assembly"/>
    <property type="evidence" value="ECO:0007669"/>
    <property type="project" value="UniProtKB-UniRule"/>
</dbReference>
<comment type="caution">
    <text evidence="11">The sequence shown here is derived from an EMBL/GenBank/DDBJ whole genome shotgun (WGS) entry which is preliminary data.</text>
</comment>
<comment type="similarity">
    <text evidence="2 10">Belongs to the FliR/MopE/SpaR family.</text>
</comment>
<evidence type="ECO:0000256" key="3">
    <source>
        <dbReference type="ARBA" id="ARBA00021717"/>
    </source>
</evidence>
<dbReference type="GeneID" id="57035776"/>
<name>A0A129XS73_LEGPN</name>
<keyword evidence="11" id="KW-0969">Cilium</keyword>
<reference evidence="11" key="1">
    <citation type="journal article" date="2018" name="Genome Biol.">
        <title>SKESA: strategic k-mer extension for scrupulous assemblies.</title>
        <authorList>
            <person name="Souvorov A."/>
            <person name="Agarwala R."/>
            <person name="Lipman D.J."/>
        </authorList>
    </citation>
    <scope>NUCLEOTIDE SEQUENCE</scope>
    <source>
        <strain evidence="11">AZ00058701</strain>
    </source>
</reference>
<dbReference type="GO" id="GO:0006605">
    <property type="term" value="P:protein targeting"/>
    <property type="evidence" value="ECO:0007669"/>
    <property type="project" value="UniProtKB-UniRule"/>
</dbReference>
<gene>
    <name evidence="11" type="primary">fliR</name>
    <name evidence="11" type="ORF">JBJ86_08025</name>
</gene>
<dbReference type="RefSeq" id="WP_010947513.1">
    <property type="nucleotide sequence ID" value="NZ_BAZA01000107.1"/>
</dbReference>
<evidence type="ECO:0000313" key="12">
    <source>
        <dbReference type="Proteomes" id="UP000866496"/>
    </source>
</evidence>
<dbReference type="Pfam" id="PF01311">
    <property type="entry name" value="Bac_export_1"/>
    <property type="match status" value="1"/>
</dbReference>
<feature type="transmembrane region" description="Helical" evidence="10">
    <location>
        <begin position="39"/>
        <end position="57"/>
    </location>
</feature>
<dbReference type="InterPro" id="IPR006303">
    <property type="entry name" value="FliR"/>
</dbReference>